<dbReference type="EMBL" id="WMII01000003">
    <property type="protein sequence ID" value="MTH63570.1"/>
    <property type="molecule type" value="Genomic_DNA"/>
</dbReference>
<organism evidence="2 3">
    <name type="scientific">Paracoccus shanxieyensis</name>
    <dbReference type="NCBI Taxonomy" id="2675752"/>
    <lineage>
        <taxon>Bacteria</taxon>
        <taxon>Pseudomonadati</taxon>
        <taxon>Pseudomonadota</taxon>
        <taxon>Alphaproteobacteria</taxon>
        <taxon>Rhodobacterales</taxon>
        <taxon>Paracoccaceae</taxon>
        <taxon>Paracoccus</taxon>
    </lineage>
</organism>
<dbReference type="RefSeq" id="WP_155043485.1">
    <property type="nucleotide sequence ID" value="NZ_WMIH01000002.1"/>
</dbReference>
<comment type="caution">
    <text evidence="2">The sequence shown here is derived from an EMBL/GenBank/DDBJ whole genome shotgun (WGS) entry which is preliminary data.</text>
</comment>
<feature type="chain" id="PRO_5026864828" description="Peptidase inhibitor I78" evidence="1">
    <location>
        <begin position="18"/>
        <end position="97"/>
    </location>
</feature>
<evidence type="ECO:0000313" key="3">
    <source>
        <dbReference type="Proteomes" id="UP000478740"/>
    </source>
</evidence>
<gene>
    <name evidence="2" type="ORF">GL284_04710</name>
</gene>
<dbReference type="InterPro" id="IPR021719">
    <property type="entry name" value="Prot_inh_I78"/>
</dbReference>
<sequence length="97" mass="10258">MKPMLSAAIFVPLLAAACVPESPTPDAVAEPPPVANDTCGANGYLPLIGQTTPNISVPANKAYRSYRTGDPVTMDYNPERLNFEHAKTGKLVRVSCG</sequence>
<evidence type="ECO:0008006" key="4">
    <source>
        <dbReference type="Google" id="ProtNLM"/>
    </source>
</evidence>
<feature type="signal peptide" evidence="1">
    <location>
        <begin position="1"/>
        <end position="17"/>
    </location>
</feature>
<reference evidence="2 3" key="1">
    <citation type="submission" date="2019-11" db="EMBL/GenBank/DDBJ databases">
        <authorList>
            <person name="Dong K."/>
        </authorList>
    </citation>
    <scope>NUCLEOTIDE SEQUENCE [LARGE SCALE GENOMIC DNA]</scope>
    <source>
        <strain evidence="2 3">DK608</strain>
    </source>
</reference>
<dbReference type="Gene3D" id="3.30.10.10">
    <property type="entry name" value="Trypsin Inhibitor V, subunit A"/>
    <property type="match status" value="1"/>
</dbReference>
<evidence type="ECO:0000256" key="1">
    <source>
        <dbReference type="SAM" id="SignalP"/>
    </source>
</evidence>
<dbReference type="Proteomes" id="UP000478740">
    <property type="component" value="Unassembled WGS sequence"/>
</dbReference>
<evidence type="ECO:0000313" key="2">
    <source>
        <dbReference type="EMBL" id="MTH63570.1"/>
    </source>
</evidence>
<protein>
    <recommendedName>
        <fullName evidence="4">Peptidase inhibitor I78</fullName>
    </recommendedName>
</protein>
<keyword evidence="3" id="KW-1185">Reference proteome</keyword>
<accession>A0A6L6IX09</accession>
<dbReference type="Pfam" id="PF11720">
    <property type="entry name" value="Inhibitor_I78"/>
    <property type="match status" value="1"/>
</dbReference>
<dbReference type="PROSITE" id="PS51257">
    <property type="entry name" value="PROKAR_LIPOPROTEIN"/>
    <property type="match status" value="1"/>
</dbReference>
<dbReference type="AlphaFoldDB" id="A0A6L6IX09"/>
<keyword evidence="1" id="KW-0732">Signal</keyword>
<proteinExistence type="predicted"/>
<name>A0A6L6IX09_9RHOB</name>